<organism evidence="1">
    <name type="scientific">freshwater metagenome</name>
    <dbReference type="NCBI Taxonomy" id="449393"/>
    <lineage>
        <taxon>unclassified sequences</taxon>
        <taxon>metagenomes</taxon>
        <taxon>ecological metagenomes</taxon>
    </lineage>
</organism>
<evidence type="ECO:0000313" key="1">
    <source>
        <dbReference type="EMBL" id="CAB4869423.1"/>
    </source>
</evidence>
<dbReference type="SUPFAM" id="SSF53649">
    <property type="entry name" value="Alkaline phosphatase-like"/>
    <property type="match status" value="1"/>
</dbReference>
<dbReference type="PANTHER" id="PTHR10151:SF120">
    <property type="entry name" value="BIS(5'-ADENOSYL)-TRIPHOSPHATASE"/>
    <property type="match status" value="1"/>
</dbReference>
<gene>
    <name evidence="1" type="ORF">UFOPK3444_00634</name>
</gene>
<dbReference type="PANTHER" id="PTHR10151">
    <property type="entry name" value="ECTONUCLEOTIDE PYROPHOSPHATASE/PHOSPHODIESTERASE"/>
    <property type="match status" value="1"/>
</dbReference>
<dbReference type="AlphaFoldDB" id="A0A6J7DPZ7"/>
<dbReference type="GO" id="GO:0016787">
    <property type="term" value="F:hydrolase activity"/>
    <property type="evidence" value="ECO:0007669"/>
    <property type="project" value="UniProtKB-ARBA"/>
</dbReference>
<reference evidence="1" key="1">
    <citation type="submission" date="2020-05" db="EMBL/GenBank/DDBJ databases">
        <authorList>
            <person name="Chiriac C."/>
            <person name="Salcher M."/>
            <person name="Ghai R."/>
            <person name="Kavagutti S V."/>
        </authorList>
    </citation>
    <scope>NUCLEOTIDE SEQUENCE</scope>
</reference>
<dbReference type="InterPro" id="IPR002591">
    <property type="entry name" value="Phosphodiest/P_Trfase"/>
</dbReference>
<proteinExistence type="predicted"/>
<dbReference type="Pfam" id="PF01663">
    <property type="entry name" value="Phosphodiest"/>
    <property type="match status" value="1"/>
</dbReference>
<dbReference type="EMBL" id="CAFBLU010000008">
    <property type="protein sequence ID" value="CAB4869423.1"/>
    <property type="molecule type" value="Genomic_DNA"/>
</dbReference>
<name>A0A6J7DPZ7_9ZZZZ</name>
<dbReference type="InterPro" id="IPR017850">
    <property type="entry name" value="Alkaline_phosphatase_core_sf"/>
</dbReference>
<accession>A0A6J7DPZ7</accession>
<sequence>MSSRGLILAVIDGLRPDALERAVADGTAPVLARLMGEGVYVDDCVASFPSVTPVCAASITTGVGPDQHLIPSMNWYHREERRYVEYGSSFAAARKQRIARTLGDTVYAMNRDHLSPATPTIFESLDDEGLRTAGTTYLIYRGRHTHQPARHSRLARFATSTFFRESVQGPGDLFYADIFASRPMGCRSQLGMTGVRDQHSGCVGAELVATDEFDFLLLSLPDNDSHSHKHGPAAQVESVAVADRQLARLADAAGGVDQLLDRYGIIVAADHGHDHVSQRVDLLAAFSEWWVRTPRDSGIEAEEIALGLAQRSAMIYVLKSDSPTHTAERAAADALRVSGVDLAMLLGSGEARVLRLGSELRFAPGGDLLDAHGRGWSVEGDLSVLGMKTADGMIVTPDYPDALRRIWSALNCSTAGDVLLSAAPGAEFLDWGGSSHLGGGSHGSLHRVDSHGVLLWAGTGPDSRSAREEWSIRDVAGLVREHFNLDSQVPADS</sequence>
<protein>
    <submittedName>
        <fullName evidence="1">Unannotated protein</fullName>
    </submittedName>
</protein>
<dbReference type="Gene3D" id="3.40.720.10">
    <property type="entry name" value="Alkaline Phosphatase, subunit A"/>
    <property type="match status" value="1"/>
</dbReference>